<feature type="region of interest" description="Disordered" evidence="1">
    <location>
        <begin position="273"/>
        <end position="293"/>
    </location>
</feature>
<evidence type="ECO:0000313" key="2">
    <source>
        <dbReference type="EMBL" id="CAK4034623.1"/>
    </source>
</evidence>
<proteinExistence type="predicted"/>
<comment type="caution">
    <text evidence="2">The sequence shown here is derived from an EMBL/GenBank/DDBJ whole genome shotgun (WGS) entry which is preliminary data.</text>
</comment>
<feature type="compositionally biased region" description="Acidic residues" evidence="1">
    <location>
        <begin position="275"/>
        <end position="293"/>
    </location>
</feature>
<keyword evidence="3" id="KW-1185">Reference proteome</keyword>
<gene>
    <name evidence="2" type="ORF">LECACI_7A009781</name>
</gene>
<name>A0AAI8Z8Z6_9PEZI</name>
<evidence type="ECO:0000256" key="1">
    <source>
        <dbReference type="SAM" id="MobiDB-lite"/>
    </source>
</evidence>
<accession>A0AAI8Z8Z6</accession>
<organism evidence="2 3">
    <name type="scientific">Lecanosticta acicola</name>
    <dbReference type="NCBI Taxonomy" id="111012"/>
    <lineage>
        <taxon>Eukaryota</taxon>
        <taxon>Fungi</taxon>
        <taxon>Dikarya</taxon>
        <taxon>Ascomycota</taxon>
        <taxon>Pezizomycotina</taxon>
        <taxon>Dothideomycetes</taxon>
        <taxon>Dothideomycetidae</taxon>
        <taxon>Mycosphaerellales</taxon>
        <taxon>Mycosphaerellaceae</taxon>
        <taxon>Lecanosticta</taxon>
    </lineage>
</organism>
<dbReference type="Proteomes" id="UP001296104">
    <property type="component" value="Unassembled WGS sequence"/>
</dbReference>
<reference evidence="2" key="1">
    <citation type="submission" date="2023-11" db="EMBL/GenBank/DDBJ databases">
        <authorList>
            <person name="Alioto T."/>
            <person name="Alioto T."/>
            <person name="Gomez Garrido J."/>
        </authorList>
    </citation>
    <scope>NUCLEOTIDE SEQUENCE</scope>
</reference>
<sequence length="293" mass="33030">MPGNNNPVQMHEIWQTLPRDLVVVLAEAAMPEFLRVYVVNDPYNPSPDYITPAVHPDWDLMNAFLYESKSQMRNAALNEIARRTTVLVEVWQAPQQPRVLGFAPRPIFQPPPSVEQTVLRQVTSFQVADLEAVYVRADSREMEEVALESDRMKRLTKHAIRFSTASSTAEAVYSVAMSSDLRDTIATDDDMTLELAATSETTHEEVEALIPRTISEIGSNPLAQVLGNLQRRLSGVVCDDVLQIFMSGGICAVNNGWDTERSERLYRQLVCGVQDEQEENSESEDDEEDDHEY</sequence>
<dbReference type="EMBL" id="CAVMBE010000127">
    <property type="protein sequence ID" value="CAK4034623.1"/>
    <property type="molecule type" value="Genomic_DNA"/>
</dbReference>
<protein>
    <submittedName>
        <fullName evidence="2">Uncharacterized protein</fullName>
    </submittedName>
</protein>
<dbReference type="AlphaFoldDB" id="A0AAI8Z8Z6"/>
<evidence type="ECO:0000313" key="3">
    <source>
        <dbReference type="Proteomes" id="UP001296104"/>
    </source>
</evidence>